<gene>
    <name evidence="3" type="ORF">H2508_03090</name>
</gene>
<dbReference type="InterPro" id="IPR027354">
    <property type="entry name" value="YcgL_dom"/>
</dbReference>
<reference evidence="3 4" key="1">
    <citation type="submission" date="2020-07" db="EMBL/GenBank/DDBJ databases">
        <title>Halieaceae bacterium, F7430, whole genome shotgun sequencing project.</title>
        <authorList>
            <person name="Jiang S."/>
            <person name="Liu Z.W."/>
            <person name="Du Z.J."/>
        </authorList>
    </citation>
    <scope>NUCLEOTIDE SEQUENCE [LARGE SCALE GENOMIC DNA]</scope>
    <source>
        <strain evidence="3 4">F7430</strain>
    </source>
</reference>
<evidence type="ECO:0000259" key="2">
    <source>
        <dbReference type="PROSITE" id="PS51648"/>
    </source>
</evidence>
<keyword evidence="4" id="KW-1185">Reference proteome</keyword>
<organism evidence="3 4">
    <name type="scientific">Sediminihaliea albiluteola</name>
    <dbReference type="NCBI Taxonomy" id="2758564"/>
    <lineage>
        <taxon>Bacteria</taxon>
        <taxon>Pseudomonadati</taxon>
        <taxon>Pseudomonadota</taxon>
        <taxon>Gammaproteobacteria</taxon>
        <taxon>Cellvibrionales</taxon>
        <taxon>Halieaceae</taxon>
        <taxon>Sediminihaliea</taxon>
    </lineage>
</organism>
<dbReference type="PROSITE" id="PS51648">
    <property type="entry name" value="YCGL"/>
    <property type="match status" value="1"/>
</dbReference>
<dbReference type="AlphaFoldDB" id="A0A7W2TUG3"/>
<sequence>MTLLCQIFRSSKKPETYLYVDKDKGLEDVPEVLLKQFGEPVPVMSLLLSPERRLARADAREVLEQIAAQGFYLQMPPTPAQLLNRERAND</sequence>
<dbReference type="Proteomes" id="UP000539350">
    <property type="component" value="Unassembled WGS sequence"/>
</dbReference>
<evidence type="ECO:0000313" key="3">
    <source>
        <dbReference type="EMBL" id="MBA6412090.1"/>
    </source>
</evidence>
<dbReference type="SUPFAM" id="SSF160191">
    <property type="entry name" value="YcgL-like"/>
    <property type="match status" value="1"/>
</dbReference>
<protein>
    <recommendedName>
        <fullName evidence="1">YcgL domain-containing protein H2508_03090</fullName>
    </recommendedName>
</protein>
<proteinExistence type="inferred from homology"/>
<dbReference type="HAMAP" id="MF_01866">
    <property type="entry name" value="UPF0745"/>
    <property type="match status" value="1"/>
</dbReference>
<dbReference type="PANTHER" id="PTHR38109:SF1">
    <property type="entry name" value="PROTEIN YCGL"/>
    <property type="match status" value="1"/>
</dbReference>
<comment type="caution">
    <text evidence="3">The sequence shown here is derived from an EMBL/GenBank/DDBJ whole genome shotgun (WGS) entry which is preliminary data.</text>
</comment>
<accession>A0A7W2TUG3</accession>
<evidence type="ECO:0000313" key="4">
    <source>
        <dbReference type="Proteomes" id="UP000539350"/>
    </source>
</evidence>
<dbReference type="RefSeq" id="WP_182168913.1">
    <property type="nucleotide sequence ID" value="NZ_JACFXU010000013.1"/>
</dbReference>
<evidence type="ECO:0000256" key="1">
    <source>
        <dbReference type="HAMAP-Rule" id="MF_01866"/>
    </source>
</evidence>
<dbReference type="EMBL" id="JACFXU010000013">
    <property type="protein sequence ID" value="MBA6412090.1"/>
    <property type="molecule type" value="Genomic_DNA"/>
</dbReference>
<dbReference type="InterPro" id="IPR038068">
    <property type="entry name" value="YcgL-like_sf"/>
</dbReference>
<dbReference type="Pfam" id="PF05166">
    <property type="entry name" value="YcgL"/>
    <property type="match status" value="1"/>
</dbReference>
<dbReference type="PANTHER" id="PTHR38109">
    <property type="entry name" value="PROTEIN YCGL"/>
    <property type="match status" value="1"/>
</dbReference>
<dbReference type="Gene3D" id="3.10.510.20">
    <property type="entry name" value="YcgL domain"/>
    <property type="match status" value="1"/>
</dbReference>
<feature type="domain" description="YcgL" evidence="2">
    <location>
        <begin position="3"/>
        <end position="87"/>
    </location>
</feature>
<name>A0A7W2TUG3_9GAMM</name>